<accession>A0A2P7BIJ0</accession>
<evidence type="ECO:0000313" key="2">
    <source>
        <dbReference type="Proteomes" id="UP000241764"/>
    </source>
</evidence>
<reference evidence="2" key="1">
    <citation type="submission" date="2017-11" db="EMBL/GenBank/DDBJ databases">
        <authorList>
            <person name="Kuznetsova I."/>
            <person name="Sazanova A."/>
            <person name="Chirak E."/>
            <person name="Safronova V."/>
            <person name="Willems A."/>
        </authorList>
    </citation>
    <scope>NUCLEOTIDE SEQUENCE [LARGE SCALE GENOMIC DNA]</scope>
    <source>
        <strain evidence="2">CCBAU 03422</strain>
    </source>
</reference>
<comment type="caution">
    <text evidence="1">The sequence shown here is derived from an EMBL/GenBank/DDBJ whole genome shotgun (WGS) entry which is preliminary data.</text>
</comment>
<dbReference type="EMBL" id="PGGM01000002">
    <property type="protein sequence ID" value="PSH66242.1"/>
    <property type="molecule type" value="Genomic_DNA"/>
</dbReference>
<dbReference type="AlphaFoldDB" id="A0A2P7BIJ0"/>
<keyword evidence="2" id="KW-1185">Reference proteome</keyword>
<sequence>MDALVISKTRSARRQRTFVHHFIVSPSIAGNPSNDCWNDVRGLNISPLNAVFMQAGEYSTWTVEMARGVAATDLVRVKEERCHVRH</sequence>
<gene>
    <name evidence="1" type="ORF">CU103_06645</name>
</gene>
<proteinExistence type="predicted"/>
<protein>
    <submittedName>
        <fullName evidence="1">Uncharacterized protein</fullName>
    </submittedName>
</protein>
<evidence type="ECO:0000313" key="1">
    <source>
        <dbReference type="EMBL" id="PSH66242.1"/>
    </source>
</evidence>
<name>A0A2P7BIJ0_9HYPH</name>
<dbReference type="Proteomes" id="UP000241764">
    <property type="component" value="Unassembled WGS sequence"/>
</dbReference>
<organism evidence="1 2">
    <name type="scientific">Phyllobacterium sophorae</name>
    <dbReference type="NCBI Taxonomy" id="1520277"/>
    <lineage>
        <taxon>Bacteria</taxon>
        <taxon>Pseudomonadati</taxon>
        <taxon>Pseudomonadota</taxon>
        <taxon>Alphaproteobacteria</taxon>
        <taxon>Hyphomicrobiales</taxon>
        <taxon>Phyllobacteriaceae</taxon>
        <taxon>Phyllobacterium</taxon>
    </lineage>
</organism>